<dbReference type="Ensembl" id="ENSPRET00000009514.1">
    <property type="protein sequence ID" value="ENSPREP00000009402.1"/>
    <property type="gene ID" value="ENSPREG00000006398.1"/>
</dbReference>
<dbReference type="AlphaFoldDB" id="A0A3P9NIN0"/>
<evidence type="ECO:0000313" key="6">
    <source>
        <dbReference type="Ensembl" id="ENSPREP00000009402.1"/>
    </source>
</evidence>
<keyword evidence="3" id="KW-0393">Immunoglobulin domain</keyword>
<dbReference type="Gene3D" id="2.60.40.10">
    <property type="entry name" value="Immunoglobulins"/>
    <property type="match status" value="1"/>
</dbReference>
<evidence type="ECO:0000256" key="1">
    <source>
        <dbReference type="ARBA" id="ARBA00004370"/>
    </source>
</evidence>
<evidence type="ECO:0000313" key="7">
    <source>
        <dbReference type="Proteomes" id="UP000242638"/>
    </source>
</evidence>
<dbReference type="Proteomes" id="UP000242638">
    <property type="component" value="Unassembled WGS sequence"/>
</dbReference>
<dbReference type="PANTHER" id="PTHR24100:SF151">
    <property type="entry name" value="ICOS LIGAND"/>
    <property type="match status" value="1"/>
</dbReference>
<dbReference type="GeneTree" id="ENSGT01120000275572"/>
<evidence type="ECO:0000256" key="4">
    <source>
        <dbReference type="SAM" id="SignalP"/>
    </source>
</evidence>
<feature type="signal peptide" evidence="4">
    <location>
        <begin position="1"/>
        <end position="22"/>
    </location>
</feature>
<dbReference type="GO" id="GO:0050852">
    <property type="term" value="P:T cell receptor signaling pathway"/>
    <property type="evidence" value="ECO:0007669"/>
    <property type="project" value="TreeGrafter"/>
</dbReference>
<reference evidence="7" key="1">
    <citation type="submission" date="2013-11" db="EMBL/GenBank/DDBJ databases">
        <title>The genomic landscape of the Guanapo guppy.</title>
        <authorList>
            <person name="Kuenstner A."/>
            <person name="Dreyer C."/>
        </authorList>
    </citation>
    <scope>NUCLEOTIDE SEQUENCE</scope>
    <source>
        <strain evidence="7">Guanapo</strain>
    </source>
</reference>
<feature type="domain" description="Ig-like" evidence="5">
    <location>
        <begin position="37"/>
        <end position="136"/>
    </location>
</feature>
<organism evidence="6 7">
    <name type="scientific">Poecilia reticulata</name>
    <name type="common">Guppy</name>
    <name type="synonym">Acanthophacelus reticulatus</name>
    <dbReference type="NCBI Taxonomy" id="8081"/>
    <lineage>
        <taxon>Eukaryota</taxon>
        <taxon>Metazoa</taxon>
        <taxon>Chordata</taxon>
        <taxon>Craniata</taxon>
        <taxon>Vertebrata</taxon>
        <taxon>Euteleostomi</taxon>
        <taxon>Actinopterygii</taxon>
        <taxon>Neopterygii</taxon>
        <taxon>Teleostei</taxon>
        <taxon>Neoteleostei</taxon>
        <taxon>Acanthomorphata</taxon>
        <taxon>Ovalentaria</taxon>
        <taxon>Atherinomorphae</taxon>
        <taxon>Cyprinodontiformes</taxon>
        <taxon>Poeciliidae</taxon>
        <taxon>Poeciliinae</taxon>
        <taxon>Poecilia</taxon>
    </lineage>
</organism>
<dbReference type="GO" id="GO:0005102">
    <property type="term" value="F:signaling receptor binding"/>
    <property type="evidence" value="ECO:0007669"/>
    <property type="project" value="TreeGrafter"/>
</dbReference>
<dbReference type="OMA" id="QNINISC"/>
<dbReference type="SUPFAM" id="SSF48726">
    <property type="entry name" value="Immunoglobulin"/>
    <property type="match status" value="1"/>
</dbReference>
<feature type="chain" id="PRO_5018322591" description="Ig-like domain-containing protein" evidence="4">
    <location>
        <begin position="23"/>
        <end position="238"/>
    </location>
</feature>
<dbReference type="GO" id="GO:0009897">
    <property type="term" value="C:external side of plasma membrane"/>
    <property type="evidence" value="ECO:0007669"/>
    <property type="project" value="TreeGrafter"/>
</dbReference>
<keyword evidence="7" id="KW-1185">Reference proteome</keyword>
<dbReference type="PANTHER" id="PTHR24100">
    <property type="entry name" value="BUTYROPHILIN"/>
    <property type="match status" value="1"/>
</dbReference>
<accession>A0A3P9NIN0</accession>
<dbReference type="InterPro" id="IPR036179">
    <property type="entry name" value="Ig-like_dom_sf"/>
</dbReference>
<dbReference type="Bgee" id="ENSPREG00000006398">
    <property type="expression patterns" value="Expressed in caudal fin"/>
</dbReference>
<dbReference type="GO" id="GO:0001817">
    <property type="term" value="P:regulation of cytokine production"/>
    <property type="evidence" value="ECO:0007669"/>
    <property type="project" value="TreeGrafter"/>
</dbReference>
<keyword evidence="4" id="KW-0732">Signal</keyword>
<dbReference type="PROSITE" id="PS50835">
    <property type="entry name" value="IG_LIKE"/>
    <property type="match status" value="1"/>
</dbReference>
<evidence type="ECO:0000256" key="3">
    <source>
        <dbReference type="ARBA" id="ARBA00023319"/>
    </source>
</evidence>
<dbReference type="InterPro" id="IPR013783">
    <property type="entry name" value="Ig-like_fold"/>
</dbReference>
<comment type="subcellular location">
    <subcellularLocation>
        <location evidence="1">Membrane</location>
    </subcellularLocation>
</comment>
<dbReference type="InterPro" id="IPR007110">
    <property type="entry name" value="Ig-like_dom"/>
</dbReference>
<sequence>PSQLIDLHIQSLMLLFQQAVTCFTSSLSVIYYYTASGQNINISCEVSDEKSIITVEWRRAEDPEDDHVIVYKNEKISSDDQLKQFKGRVNLTIQERSLSLIVKNVTTNDSGTFECRVQRAGSGGMEHVCTRSLEVSPPAGESVQQLPGSDPDQMGMIFSRIRLTPGFWKDTDSVLKHFYVVTYFRSGQLVVLFSDVFFLHCFHFILLNLKQAEASRSPSCCCWTGNMKLLLLETRSDQ</sequence>
<proteinExistence type="predicted"/>
<evidence type="ECO:0000256" key="2">
    <source>
        <dbReference type="ARBA" id="ARBA00023136"/>
    </source>
</evidence>
<evidence type="ECO:0000259" key="5">
    <source>
        <dbReference type="PROSITE" id="PS50835"/>
    </source>
</evidence>
<dbReference type="InterPro" id="IPR050504">
    <property type="entry name" value="IgSF_BTN/MOG"/>
</dbReference>
<dbReference type="SMART" id="SM00406">
    <property type="entry name" value="IGv"/>
    <property type="match status" value="1"/>
</dbReference>
<dbReference type="Pfam" id="PF07686">
    <property type="entry name" value="V-set"/>
    <property type="match status" value="1"/>
</dbReference>
<dbReference type="InterPro" id="IPR003599">
    <property type="entry name" value="Ig_sub"/>
</dbReference>
<dbReference type="SMART" id="SM00409">
    <property type="entry name" value="IG"/>
    <property type="match status" value="1"/>
</dbReference>
<protein>
    <recommendedName>
        <fullName evidence="5">Ig-like domain-containing protein</fullName>
    </recommendedName>
</protein>
<reference evidence="6" key="2">
    <citation type="submission" date="2025-08" db="UniProtKB">
        <authorList>
            <consortium name="Ensembl"/>
        </authorList>
    </citation>
    <scope>IDENTIFICATION</scope>
    <source>
        <strain evidence="6">Guanapo</strain>
    </source>
</reference>
<keyword evidence="2" id="KW-0472">Membrane</keyword>
<dbReference type="InterPro" id="IPR013106">
    <property type="entry name" value="Ig_V-set"/>
</dbReference>
<name>A0A3P9NIN0_POERE</name>
<reference evidence="6" key="3">
    <citation type="submission" date="2025-09" db="UniProtKB">
        <authorList>
            <consortium name="Ensembl"/>
        </authorList>
    </citation>
    <scope>IDENTIFICATION</scope>
    <source>
        <strain evidence="6">Guanapo</strain>
    </source>
</reference>